<organism evidence="1 2">
    <name type="scientific">Adlercreutzia faecimuris</name>
    <dbReference type="NCBI Taxonomy" id="2897341"/>
    <lineage>
        <taxon>Bacteria</taxon>
        <taxon>Bacillati</taxon>
        <taxon>Actinomycetota</taxon>
        <taxon>Coriobacteriia</taxon>
        <taxon>Eggerthellales</taxon>
        <taxon>Eggerthellaceae</taxon>
        <taxon>Adlercreutzia</taxon>
    </lineage>
</organism>
<dbReference type="Proteomes" id="UP001430755">
    <property type="component" value="Unassembled WGS sequence"/>
</dbReference>
<gene>
    <name evidence="1" type="ORF">LPT13_11195</name>
</gene>
<comment type="caution">
    <text evidence="1">The sequence shown here is derived from an EMBL/GenBank/DDBJ whole genome shotgun (WGS) entry which is preliminary data.</text>
</comment>
<dbReference type="RefSeq" id="WP_242166479.1">
    <property type="nucleotide sequence ID" value="NZ_JAJMLW010000004.1"/>
</dbReference>
<evidence type="ECO:0000313" key="1">
    <source>
        <dbReference type="EMBL" id="MCI2242911.1"/>
    </source>
</evidence>
<keyword evidence="2" id="KW-1185">Reference proteome</keyword>
<proteinExistence type="predicted"/>
<sequence length="99" mass="11443">MGVKSAEVLEISYDELPTYLHAHHSVYMDVDGATYYLTDVNDRYWRVQDTAEFNEKGHYVDCSDLVPTLSEFLELPFLHGKAVKDLFEEATFYASEKPE</sequence>
<reference evidence="1" key="1">
    <citation type="submission" date="2021-11" db="EMBL/GenBank/DDBJ databases">
        <title>A Novel Adlercreutzia Species, isolated from a Allomyrina dichotoma larva feces.</title>
        <authorList>
            <person name="Suh M.K."/>
        </authorList>
    </citation>
    <scope>NUCLEOTIDE SEQUENCE</scope>
    <source>
        <strain evidence="1">JBNU-10</strain>
    </source>
</reference>
<name>A0ABS9WKE9_9ACTN</name>
<accession>A0ABS9WKE9</accession>
<dbReference type="EMBL" id="JAJMLW010000004">
    <property type="protein sequence ID" value="MCI2242911.1"/>
    <property type="molecule type" value="Genomic_DNA"/>
</dbReference>
<evidence type="ECO:0000313" key="2">
    <source>
        <dbReference type="Proteomes" id="UP001430755"/>
    </source>
</evidence>
<protein>
    <submittedName>
        <fullName evidence="1">CDP-alcohol phosphatidyltransferase</fullName>
    </submittedName>
</protein>